<evidence type="ECO:0000313" key="3">
    <source>
        <dbReference type="Proteomes" id="UP001140076"/>
    </source>
</evidence>
<gene>
    <name evidence="2" type="ORF">LG943_22955</name>
</gene>
<evidence type="ECO:0000313" key="2">
    <source>
        <dbReference type="EMBL" id="MDA0567155.1"/>
    </source>
</evidence>
<dbReference type="EMBL" id="JAJAQC010000050">
    <property type="protein sequence ID" value="MDA0567155.1"/>
    <property type="molecule type" value="Genomic_DNA"/>
</dbReference>
<feature type="signal peptide" evidence="1">
    <location>
        <begin position="1"/>
        <end position="28"/>
    </location>
</feature>
<dbReference type="AlphaFoldDB" id="A0A9X3NUK1"/>
<proteinExistence type="predicted"/>
<dbReference type="RefSeq" id="WP_270074406.1">
    <property type="nucleotide sequence ID" value="NZ_JAJAQC010000050.1"/>
</dbReference>
<keyword evidence="3" id="KW-1185">Reference proteome</keyword>
<name>A0A9X3NUK1_9ACTN</name>
<feature type="chain" id="PRO_5040958670" description="Secreted protein" evidence="1">
    <location>
        <begin position="29"/>
        <end position="196"/>
    </location>
</feature>
<protein>
    <recommendedName>
        <fullName evidence="4">Secreted protein</fullName>
    </recommendedName>
</protein>
<sequence length="196" mass="19602">MAPARGASAAAALATAFVLALCGAPLMAGTGQTDTRVRLPAGAGAAAAPLEPLAPLPEGVAVLAQNPPAADPDRAAVAAVVELQAALLRAEHGGDADAVLARALPGSPAAAALAEHLAEDRPAPVGRFVFHHIAVGRYTADLVQIDACLDRTAVVPAPAEPVQWTGYTLRREGEGWRAAAILTDPVGPGPDTRCGG</sequence>
<organism evidence="2 3">
    <name type="scientific">Streptomonospora mangrovi</name>
    <dbReference type="NCBI Taxonomy" id="2883123"/>
    <lineage>
        <taxon>Bacteria</taxon>
        <taxon>Bacillati</taxon>
        <taxon>Actinomycetota</taxon>
        <taxon>Actinomycetes</taxon>
        <taxon>Streptosporangiales</taxon>
        <taxon>Nocardiopsidaceae</taxon>
        <taxon>Streptomonospora</taxon>
    </lineage>
</organism>
<evidence type="ECO:0008006" key="4">
    <source>
        <dbReference type="Google" id="ProtNLM"/>
    </source>
</evidence>
<comment type="caution">
    <text evidence="2">The sequence shown here is derived from an EMBL/GenBank/DDBJ whole genome shotgun (WGS) entry which is preliminary data.</text>
</comment>
<accession>A0A9X3NUK1</accession>
<evidence type="ECO:0000256" key="1">
    <source>
        <dbReference type="SAM" id="SignalP"/>
    </source>
</evidence>
<dbReference type="Proteomes" id="UP001140076">
    <property type="component" value="Unassembled WGS sequence"/>
</dbReference>
<reference evidence="2" key="1">
    <citation type="submission" date="2021-10" db="EMBL/GenBank/DDBJ databases">
        <title>Streptomonospora sp. nov., isolated from mangrove soil.</title>
        <authorList>
            <person name="Chen X."/>
            <person name="Ge X."/>
            <person name="Liu W."/>
        </authorList>
    </citation>
    <scope>NUCLEOTIDE SEQUENCE</scope>
    <source>
        <strain evidence="2">S1-112</strain>
    </source>
</reference>
<keyword evidence="1" id="KW-0732">Signal</keyword>